<evidence type="ECO:0008006" key="3">
    <source>
        <dbReference type="Google" id="ProtNLM"/>
    </source>
</evidence>
<proteinExistence type="predicted"/>
<dbReference type="RefSeq" id="WP_212571790.1">
    <property type="nucleotide sequence ID" value="NZ_CP073084.1"/>
</dbReference>
<dbReference type="Proteomes" id="UP000677616">
    <property type="component" value="Chromosome"/>
</dbReference>
<sequence>MQDKVKRIGHLFLSVLLALVLFFYATTTNYKNSLANKQSTESETYTHTLTGVPVDINYDNENYFISGFASTVTVDLTGSNRVILQRESDEVTRTFRVVADLTELESGTHTVDLQISNLPSGVNAATTPASLTIKIGKKVSKSFAVQGVIADSQLANGYMVSRIAVNVDSVKVTTDEETMDKIDRVEAVVLDADNLSENYTGTATLQAVDSQGALLPVVFSQDEATLQAVITESK</sequence>
<organism evidence="1 2">
    <name type="scientific">Streptococcus oriscaviae</name>
    <dbReference type="NCBI Taxonomy" id="2781599"/>
    <lineage>
        <taxon>Bacteria</taxon>
        <taxon>Bacillati</taxon>
        <taxon>Bacillota</taxon>
        <taxon>Bacilli</taxon>
        <taxon>Lactobacillales</taxon>
        <taxon>Streptococcaceae</taxon>
        <taxon>Streptococcus</taxon>
    </lineage>
</organism>
<dbReference type="EMBL" id="CP073084">
    <property type="protein sequence ID" value="QUE54742.1"/>
    <property type="molecule type" value="Genomic_DNA"/>
</dbReference>
<evidence type="ECO:0000313" key="1">
    <source>
        <dbReference type="EMBL" id="QUE54742.1"/>
    </source>
</evidence>
<dbReference type="PANTHER" id="PTHR37804">
    <property type="entry name" value="CDAA REGULATORY PROTEIN CDAR"/>
    <property type="match status" value="1"/>
</dbReference>
<accession>A0ABX7YLM9</accession>
<dbReference type="InterPro" id="IPR053154">
    <property type="entry name" value="c-di-AMP_regulator"/>
</dbReference>
<reference evidence="1 2" key="1">
    <citation type="submission" date="2021-04" db="EMBL/GenBank/DDBJ databases">
        <title>Complete genome sequence of a novel Streptococcus species.</title>
        <authorList>
            <person name="Teng J.L.L."/>
        </authorList>
    </citation>
    <scope>NUCLEOTIDE SEQUENCE [LARGE SCALE GENOMIC DNA]</scope>
    <source>
        <strain evidence="1 2">HKU75</strain>
    </source>
</reference>
<dbReference type="PANTHER" id="PTHR37804:SF1">
    <property type="entry name" value="CDAA REGULATORY PROTEIN CDAR"/>
    <property type="match status" value="1"/>
</dbReference>
<gene>
    <name evidence="1" type="ORF">INT76_02320</name>
</gene>
<dbReference type="Gene3D" id="2.170.120.30">
    <property type="match status" value="1"/>
</dbReference>
<protein>
    <recommendedName>
        <fullName evidence="3">YbbR-like protein</fullName>
    </recommendedName>
</protein>
<name>A0ABX7YLM9_9STRE</name>
<keyword evidence="2" id="KW-1185">Reference proteome</keyword>
<dbReference type="Gene3D" id="2.170.120.40">
    <property type="entry name" value="YbbR-like domain"/>
    <property type="match status" value="1"/>
</dbReference>
<evidence type="ECO:0000313" key="2">
    <source>
        <dbReference type="Proteomes" id="UP000677616"/>
    </source>
</evidence>
<dbReference type="Pfam" id="PF07949">
    <property type="entry name" value="YbbR"/>
    <property type="match status" value="2"/>
</dbReference>
<dbReference type="InterPro" id="IPR012505">
    <property type="entry name" value="YbbR"/>
</dbReference>